<sequence length="40" mass="4804">MFHKQEVPYSRRLESSCDRNKCCQKEPMQLEFVSVILELT</sequence>
<reference evidence="1" key="1">
    <citation type="submission" date="2014-09" db="EMBL/GenBank/DDBJ databases">
        <authorList>
            <person name="Magalhaes I.L.F."/>
            <person name="Oliveira U."/>
            <person name="Santos F.R."/>
            <person name="Vidigal T.H.D.A."/>
            <person name="Brescovit A.D."/>
            <person name="Santos A.J."/>
        </authorList>
    </citation>
    <scope>NUCLEOTIDE SEQUENCE</scope>
    <source>
        <tissue evidence="1">Shoot tissue taken approximately 20 cm above the soil surface</tissue>
    </source>
</reference>
<accession>A0A0A9B8V0</accession>
<dbReference type="AlphaFoldDB" id="A0A0A9B8V0"/>
<name>A0A0A9B8V0_ARUDO</name>
<dbReference type="EMBL" id="GBRH01242173">
    <property type="protein sequence ID" value="JAD55722.1"/>
    <property type="molecule type" value="Transcribed_RNA"/>
</dbReference>
<proteinExistence type="predicted"/>
<evidence type="ECO:0000313" key="1">
    <source>
        <dbReference type="EMBL" id="JAD55722.1"/>
    </source>
</evidence>
<organism evidence="1">
    <name type="scientific">Arundo donax</name>
    <name type="common">Giant reed</name>
    <name type="synonym">Donax arundinaceus</name>
    <dbReference type="NCBI Taxonomy" id="35708"/>
    <lineage>
        <taxon>Eukaryota</taxon>
        <taxon>Viridiplantae</taxon>
        <taxon>Streptophyta</taxon>
        <taxon>Embryophyta</taxon>
        <taxon>Tracheophyta</taxon>
        <taxon>Spermatophyta</taxon>
        <taxon>Magnoliopsida</taxon>
        <taxon>Liliopsida</taxon>
        <taxon>Poales</taxon>
        <taxon>Poaceae</taxon>
        <taxon>PACMAD clade</taxon>
        <taxon>Arundinoideae</taxon>
        <taxon>Arundineae</taxon>
        <taxon>Arundo</taxon>
    </lineage>
</organism>
<protein>
    <submittedName>
        <fullName evidence="1">Uncharacterized protein</fullName>
    </submittedName>
</protein>
<reference evidence="1" key="2">
    <citation type="journal article" date="2015" name="Data Brief">
        <title>Shoot transcriptome of the giant reed, Arundo donax.</title>
        <authorList>
            <person name="Barrero R.A."/>
            <person name="Guerrero F.D."/>
            <person name="Moolhuijzen P."/>
            <person name="Goolsby J.A."/>
            <person name="Tidwell J."/>
            <person name="Bellgard S.E."/>
            <person name="Bellgard M.I."/>
        </authorList>
    </citation>
    <scope>NUCLEOTIDE SEQUENCE</scope>
    <source>
        <tissue evidence="1">Shoot tissue taken approximately 20 cm above the soil surface</tissue>
    </source>
</reference>